<evidence type="ECO:0000313" key="2">
    <source>
        <dbReference type="Proteomes" id="UP000183002"/>
    </source>
</evidence>
<dbReference type="AlphaFoldDB" id="A0A1H8N6A0"/>
<reference evidence="1 2" key="1">
    <citation type="submission" date="2016-10" db="EMBL/GenBank/DDBJ databases">
        <authorList>
            <person name="de Groot N.N."/>
        </authorList>
    </citation>
    <scope>NUCLEOTIDE SEQUENCE [LARGE SCALE GENOMIC DNA]</scope>
    <source>
        <strain evidence="1 2">CGMCC 1.10836</strain>
    </source>
</reference>
<protein>
    <submittedName>
        <fullName evidence="1">Uncharacterized protein</fullName>
    </submittedName>
</protein>
<name>A0A1H8N6A0_9RHOB</name>
<organism evidence="1 2">
    <name type="scientific">Pseudorhodobacter antarcticus</name>
    <dbReference type="NCBI Taxonomy" id="1077947"/>
    <lineage>
        <taxon>Bacteria</taxon>
        <taxon>Pseudomonadati</taxon>
        <taxon>Pseudomonadota</taxon>
        <taxon>Alphaproteobacteria</taxon>
        <taxon>Rhodobacterales</taxon>
        <taxon>Paracoccaceae</taxon>
        <taxon>Pseudorhodobacter</taxon>
    </lineage>
</organism>
<dbReference type="RefSeq" id="WP_139194136.1">
    <property type="nucleotide sequence ID" value="NZ_FOCO01000072.1"/>
</dbReference>
<accession>A0A1H8N6A0</accession>
<keyword evidence="2" id="KW-1185">Reference proteome</keyword>
<dbReference type="Proteomes" id="UP000183002">
    <property type="component" value="Unassembled WGS sequence"/>
</dbReference>
<dbReference type="STRING" id="1077947.SAMN05216227_10724"/>
<sequence length="81" mass="9053">MKKPSNKSSFSVAAMKVLLKQFFARCPFTVAVEIAAVNALKKRGQTTEHVDLPIVSIQLCPKRKLESMIAKSRAIDVKMNY</sequence>
<evidence type="ECO:0000313" key="1">
    <source>
        <dbReference type="EMBL" id="SEO25082.1"/>
    </source>
</evidence>
<proteinExistence type="predicted"/>
<dbReference type="EMBL" id="FOCO01000072">
    <property type="protein sequence ID" value="SEO25082.1"/>
    <property type="molecule type" value="Genomic_DNA"/>
</dbReference>
<gene>
    <name evidence="1" type="ORF">SAMN05216227_10724</name>
</gene>